<evidence type="ECO:0000259" key="9">
    <source>
        <dbReference type="Pfam" id="PF23142"/>
    </source>
</evidence>
<dbReference type="GO" id="GO:0005737">
    <property type="term" value="C:cytoplasm"/>
    <property type="evidence" value="ECO:0007669"/>
    <property type="project" value="UniProtKB-SubCell"/>
</dbReference>
<comment type="caution">
    <text evidence="10">The sequence shown here is derived from an EMBL/GenBank/DDBJ whole genome shotgun (WGS) entry which is preliminary data.</text>
</comment>
<dbReference type="EMBL" id="CAJNOL010000312">
    <property type="protein sequence ID" value="CAF0999874.1"/>
    <property type="molecule type" value="Genomic_DNA"/>
</dbReference>
<evidence type="ECO:0000313" key="11">
    <source>
        <dbReference type="Proteomes" id="UP000663870"/>
    </source>
</evidence>
<accession>A0A814GRY8</accession>
<feature type="compositionally biased region" description="Basic residues" evidence="7">
    <location>
        <begin position="406"/>
        <end position="415"/>
    </location>
</feature>
<feature type="compositionally biased region" description="Polar residues" evidence="7">
    <location>
        <begin position="458"/>
        <end position="467"/>
    </location>
</feature>
<keyword evidence="6" id="KW-0677">Repeat</keyword>
<evidence type="ECO:0000256" key="6">
    <source>
        <dbReference type="ARBA" id="ARBA00022737"/>
    </source>
</evidence>
<evidence type="ECO:0000256" key="1">
    <source>
        <dbReference type="ARBA" id="ARBA00004496"/>
    </source>
</evidence>
<dbReference type="SUPFAM" id="SSF52075">
    <property type="entry name" value="Outer arm dynein light chain 1"/>
    <property type="match status" value="1"/>
</dbReference>
<reference evidence="10" key="1">
    <citation type="submission" date="2021-02" db="EMBL/GenBank/DDBJ databases">
        <authorList>
            <person name="Nowell W R."/>
        </authorList>
    </citation>
    <scope>NUCLEOTIDE SEQUENCE</scope>
</reference>
<dbReference type="InterPro" id="IPR001611">
    <property type="entry name" value="Leu-rich_rpt"/>
</dbReference>
<keyword evidence="11" id="KW-1185">Reference proteome</keyword>
<dbReference type="Pfam" id="PF00560">
    <property type="entry name" value="LRR_1"/>
    <property type="match status" value="1"/>
</dbReference>
<dbReference type="PROSITE" id="PS51450">
    <property type="entry name" value="LRR"/>
    <property type="match status" value="2"/>
</dbReference>
<feature type="domain" description="PLEKHM2 PH" evidence="9">
    <location>
        <begin position="751"/>
        <end position="873"/>
    </location>
</feature>
<organism evidence="10 11">
    <name type="scientific">Rotaria sordida</name>
    <dbReference type="NCBI Taxonomy" id="392033"/>
    <lineage>
        <taxon>Eukaryota</taxon>
        <taxon>Metazoa</taxon>
        <taxon>Spiralia</taxon>
        <taxon>Gnathifera</taxon>
        <taxon>Rotifera</taxon>
        <taxon>Eurotatoria</taxon>
        <taxon>Bdelloidea</taxon>
        <taxon>Philodinida</taxon>
        <taxon>Philodinidae</taxon>
        <taxon>Rotaria</taxon>
    </lineage>
</organism>
<feature type="region of interest" description="Disordered" evidence="7">
    <location>
        <begin position="369"/>
        <end position="442"/>
    </location>
</feature>
<keyword evidence="4" id="KW-0963">Cytoplasm</keyword>
<evidence type="ECO:0000256" key="7">
    <source>
        <dbReference type="SAM" id="MobiDB-lite"/>
    </source>
</evidence>
<dbReference type="AlphaFoldDB" id="A0A814GRY8"/>
<feature type="compositionally biased region" description="Polar residues" evidence="7">
    <location>
        <begin position="430"/>
        <end position="441"/>
    </location>
</feature>
<dbReference type="SMART" id="SM00369">
    <property type="entry name" value="LRR_TYP"/>
    <property type="match status" value="3"/>
</dbReference>
<protein>
    <recommendedName>
        <fullName evidence="3">Serine/threonine-protein kinase 11-interacting protein</fullName>
    </recommendedName>
</protein>
<comment type="similarity">
    <text evidence="2">Belongs to the STK11IP family.</text>
</comment>
<evidence type="ECO:0000259" key="8">
    <source>
        <dbReference type="Pfam" id="PF15904"/>
    </source>
</evidence>
<sequence>MTTTHPSSSSSTTNSSAIVIQQLAELLRTNGHRVLHGDSKVCFTSDSLILLNNYFHSAKLDMTLPLVNGHSITNSLPPLLPVQHLRINTALRDDLVFLHDFLQKIQVVKLIHNSPTLQGNVLLHPFQHVICLELKKIPPHMVLGLSSLRHQLETLICSQSVTKIEDLISDCGGDSTQPQTWPRLKSLFLAHNFIECLDQSLRYLVALEVLDLSHNRLQDCSKILDIIPHIKHLNLSSNHLRNIPIWSETKGPCRLLTLKIRQNSIEHINGIELMKTIEELDLSDNFITRIPEQIRHLSMIKRLYFARNPFTYASNYRQNIIYNLPFVFSQENRELIIDNEQLTSKEKQKIPRKRNPPTTLVQGFRFHSTTAITSSQNTTTTTTTTTSDSTTEPDSIVTNSSGTVVSRRRSRRKFRDGRLRSLDNDETPTEHATSGSENESAIQRRHLGKLDESRQETDNYFTSPSTSIVENNSTITILEHDDTILKSPPSTSIASSIPRKLANDLSSSPKRKKSPRSRKSDQPTKIILEVVDYSNALSDTTPIPESPTSEKEISFNDKYSTVIIPKDEIKLITNDEPNTGDSIRTIFFVTDQTSNDNNNNRSFTIEIDPMHLIEKDNNDENYIEKLKYSTITLLTNNESNQKTVEFTFEKRRGEVEQRIYLFDTIHDQKAFVEEIERHLESSTSIEIQPNSPPLIECTKCGKNFPDLTTMNNTENTSSYICLNCQTAAAIPPPPKLDDESQSKAPIDELSDEIELDHRFHFHLATEHFTHDNEQIKLHFKCFVVRSTTNKYFIAQTILTDYGIYIFQHEASNDDIESEYILVGKDLLTNVLMVDIGYRLQTFTIELQSAAFAFILADQQKTQNIVNHILEVLSPIVESGEGALQKISRISSDEYRQRLFDIIKIECNIMEPDDDMIDFYSTMIRVDQNGNSQMIALLLLQNWILMIEDAYATINSRHVRLPAQLTSESGTNQQLKCDLMHLVNVTNYLNHPKLLVFDFVDESETQQFRWKLENITNESKNEFLRKVRDTYKTFMGISMPEKLEML</sequence>
<evidence type="ECO:0000256" key="4">
    <source>
        <dbReference type="ARBA" id="ARBA00022490"/>
    </source>
</evidence>
<feature type="compositionally biased region" description="Low complexity" evidence="7">
    <location>
        <begin position="369"/>
        <end position="390"/>
    </location>
</feature>
<dbReference type="InterPro" id="IPR031782">
    <property type="entry name" value="LIP1_N"/>
</dbReference>
<dbReference type="InterPro" id="IPR032675">
    <property type="entry name" value="LRR_dom_sf"/>
</dbReference>
<evidence type="ECO:0000313" key="10">
    <source>
        <dbReference type="EMBL" id="CAF0999874.1"/>
    </source>
</evidence>
<dbReference type="Pfam" id="PF15904">
    <property type="entry name" value="LIP1"/>
    <property type="match status" value="1"/>
</dbReference>
<dbReference type="Gene3D" id="3.80.10.10">
    <property type="entry name" value="Ribonuclease Inhibitor"/>
    <property type="match status" value="2"/>
</dbReference>
<proteinExistence type="inferred from homology"/>
<evidence type="ECO:0000256" key="3">
    <source>
        <dbReference type="ARBA" id="ARBA00020683"/>
    </source>
</evidence>
<dbReference type="PANTHER" id="PTHR15454">
    <property type="entry name" value="NISCHARIN RELATED"/>
    <property type="match status" value="1"/>
</dbReference>
<feature type="region of interest" description="Disordered" evidence="7">
    <location>
        <begin position="448"/>
        <end position="467"/>
    </location>
</feature>
<dbReference type="PANTHER" id="PTHR15454:SF69">
    <property type="entry name" value="SERINE_THREONINE-PROTEIN KINASE 11-INTERACTING PROTEIN"/>
    <property type="match status" value="1"/>
</dbReference>
<keyword evidence="5" id="KW-0433">Leucine-rich repeat</keyword>
<feature type="domain" description="LKB1 serine/threonine kinase interacting protein 1 N-terminal" evidence="8">
    <location>
        <begin position="17"/>
        <end position="112"/>
    </location>
</feature>
<comment type="subcellular location">
    <subcellularLocation>
        <location evidence="1">Cytoplasm</location>
    </subcellularLocation>
</comment>
<dbReference type="Proteomes" id="UP000663870">
    <property type="component" value="Unassembled WGS sequence"/>
</dbReference>
<dbReference type="InterPro" id="IPR003591">
    <property type="entry name" value="Leu-rich_rpt_typical-subtyp"/>
</dbReference>
<dbReference type="Pfam" id="PF23142">
    <property type="entry name" value="PH_PLEKHM2"/>
    <property type="match status" value="1"/>
</dbReference>
<dbReference type="InterPro" id="IPR057288">
    <property type="entry name" value="PH_PLEKHM2"/>
</dbReference>
<feature type="compositionally biased region" description="Low complexity" evidence="7">
    <location>
        <begin position="487"/>
        <end position="498"/>
    </location>
</feature>
<name>A0A814GRY8_9BILA</name>
<feature type="compositionally biased region" description="Basic and acidic residues" evidence="7">
    <location>
        <begin position="448"/>
        <end position="457"/>
    </location>
</feature>
<feature type="region of interest" description="Disordered" evidence="7">
    <location>
        <begin position="481"/>
        <end position="524"/>
    </location>
</feature>
<evidence type="ECO:0000256" key="2">
    <source>
        <dbReference type="ARBA" id="ARBA00008771"/>
    </source>
</evidence>
<gene>
    <name evidence="10" type="ORF">JXQ802_LOCUS14115</name>
</gene>
<evidence type="ECO:0000256" key="5">
    <source>
        <dbReference type="ARBA" id="ARBA00022614"/>
    </source>
</evidence>